<dbReference type="SUPFAM" id="SSF103473">
    <property type="entry name" value="MFS general substrate transporter"/>
    <property type="match status" value="1"/>
</dbReference>
<protein>
    <submittedName>
        <fullName evidence="9">Related to permease of the major facilitator superfamily</fullName>
    </submittedName>
</protein>
<feature type="transmembrane region" description="Helical" evidence="7">
    <location>
        <begin position="410"/>
        <end position="432"/>
    </location>
</feature>
<feature type="transmembrane region" description="Helical" evidence="7">
    <location>
        <begin position="444"/>
        <end position="465"/>
    </location>
</feature>
<organism evidence="9 10">
    <name type="scientific">Phialocephala subalpina</name>
    <dbReference type="NCBI Taxonomy" id="576137"/>
    <lineage>
        <taxon>Eukaryota</taxon>
        <taxon>Fungi</taxon>
        <taxon>Dikarya</taxon>
        <taxon>Ascomycota</taxon>
        <taxon>Pezizomycotina</taxon>
        <taxon>Leotiomycetes</taxon>
        <taxon>Helotiales</taxon>
        <taxon>Mollisiaceae</taxon>
        <taxon>Phialocephala</taxon>
        <taxon>Phialocephala fortinii species complex</taxon>
    </lineage>
</organism>
<dbReference type="PANTHER" id="PTHR43791">
    <property type="entry name" value="PERMEASE-RELATED"/>
    <property type="match status" value="1"/>
</dbReference>
<dbReference type="FunFam" id="1.20.1250.20:FF:000064">
    <property type="entry name" value="MFS allantoate transporter"/>
    <property type="match status" value="1"/>
</dbReference>
<dbReference type="InterPro" id="IPR020846">
    <property type="entry name" value="MFS_dom"/>
</dbReference>
<dbReference type="EMBL" id="FJOG01000003">
    <property type="protein sequence ID" value="CZR53396.1"/>
    <property type="molecule type" value="Genomic_DNA"/>
</dbReference>
<feature type="transmembrane region" description="Helical" evidence="7">
    <location>
        <begin position="349"/>
        <end position="369"/>
    </location>
</feature>
<evidence type="ECO:0000256" key="3">
    <source>
        <dbReference type="ARBA" id="ARBA00022692"/>
    </source>
</evidence>
<gene>
    <name evidence="9" type="ORF">PAC_03274</name>
</gene>
<evidence type="ECO:0000256" key="6">
    <source>
        <dbReference type="ARBA" id="ARBA00037968"/>
    </source>
</evidence>
<proteinExistence type="inferred from homology"/>
<feature type="transmembrane region" description="Helical" evidence="7">
    <location>
        <begin position="147"/>
        <end position="172"/>
    </location>
</feature>
<dbReference type="InterPro" id="IPR011701">
    <property type="entry name" value="MFS"/>
</dbReference>
<dbReference type="GO" id="GO:0022857">
    <property type="term" value="F:transmembrane transporter activity"/>
    <property type="evidence" value="ECO:0007669"/>
    <property type="project" value="InterPro"/>
</dbReference>
<dbReference type="Proteomes" id="UP000184330">
    <property type="component" value="Unassembled WGS sequence"/>
</dbReference>
<dbReference type="PROSITE" id="PS50850">
    <property type="entry name" value="MFS"/>
    <property type="match status" value="1"/>
</dbReference>
<feature type="domain" description="Major facilitator superfamily (MFS) profile" evidence="8">
    <location>
        <begin position="56"/>
        <end position="470"/>
    </location>
</feature>
<dbReference type="PANTHER" id="PTHR43791:SF103">
    <property type="entry name" value="MAJOR FACILITATOR SUPERFAMILY (MFS) PROFILE DOMAIN-CONTAINING PROTEIN-RELATED"/>
    <property type="match status" value="1"/>
</dbReference>
<feature type="transmembrane region" description="Helical" evidence="7">
    <location>
        <begin position="284"/>
        <end position="314"/>
    </location>
</feature>
<feature type="transmembrane region" description="Helical" evidence="7">
    <location>
        <begin position="215"/>
        <end position="235"/>
    </location>
</feature>
<feature type="transmembrane region" description="Helical" evidence="7">
    <location>
        <begin position="55"/>
        <end position="74"/>
    </location>
</feature>
<keyword evidence="10" id="KW-1185">Reference proteome</keyword>
<evidence type="ECO:0000259" key="8">
    <source>
        <dbReference type="PROSITE" id="PS50850"/>
    </source>
</evidence>
<sequence>MQSNSEDHSATMSEKGAEKRSLDLTLQQSGIQIGEILSAVTDEEDRKVLRKIDRFILPLMGFCYMLQFMDKVSLGYSTQLGLVKDLGLHGSNYSWASSVFYFGYLGWSWPSSYLSVRFPLGRYLAISVVIWGAILMCHGASTNFTTLIVARFFLGVSEAAVAPGFSLLTGMFYKRREQPSRMGVWFAGNGVANIFSGVIAYGIGKISSRLATWRILFLILGGITVAYGIVLLLLLPDSPKQAKFLNPKERAMVLQRTLENRTGVLDEGKFKICQMWEAFRDPQAWLLALYTLSVNIPNGGVTSFNSLIVAGFGFSRLNTLLVQMPSGAIQLIALAIMCIIATYVKNSRLVLMISAVSISLIGMVLVYAIPNTSPYGRLAGIWLCSPFAANIPLSLSLITSNVGGLTKKATVSAMLFVAYSAGNIIGPQFFYAREAPGYSTGIRATLSGFALGIFFLVLLLAYYIWKNKRRDRVFGNTAEVSAAQDLAEDLSNKTDMQLQNFRYAL</sequence>
<comment type="similarity">
    <text evidence="6">Belongs to the major facilitator superfamily. Allantoate permease family.</text>
</comment>
<evidence type="ECO:0000313" key="10">
    <source>
        <dbReference type="Proteomes" id="UP000184330"/>
    </source>
</evidence>
<evidence type="ECO:0000256" key="5">
    <source>
        <dbReference type="ARBA" id="ARBA00023136"/>
    </source>
</evidence>
<dbReference type="AlphaFoldDB" id="A0A1L7WKU2"/>
<comment type="subcellular location">
    <subcellularLocation>
        <location evidence="1">Membrane</location>
        <topology evidence="1">Multi-pass membrane protein</topology>
    </subcellularLocation>
</comment>
<keyword evidence="2" id="KW-0813">Transport</keyword>
<dbReference type="Pfam" id="PF07690">
    <property type="entry name" value="MFS_1"/>
    <property type="match status" value="1"/>
</dbReference>
<name>A0A1L7WKU2_9HELO</name>
<evidence type="ECO:0000256" key="4">
    <source>
        <dbReference type="ARBA" id="ARBA00022989"/>
    </source>
</evidence>
<feature type="transmembrane region" description="Helical" evidence="7">
    <location>
        <begin position="184"/>
        <end position="203"/>
    </location>
</feature>
<dbReference type="InterPro" id="IPR036259">
    <property type="entry name" value="MFS_trans_sf"/>
</dbReference>
<evidence type="ECO:0000256" key="1">
    <source>
        <dbReference type="ARBA" id="ARBA00004141"/>
    </source>
</evidence>
<feature type="transmembrane region" description="Helical" evidence="7">
    <location>
        <begin position="94"/>
        <end position="116"/>
    </location>
</feature>
<feature type="transmembrane region" description="Helical" evidence="7">
    <location>
        <begin position="375"/>
        <end position="398"/>
    </location>
</feature>
<keyword evidence="3 7" id="KW-0812">Transmembrane</keyword>
<dbReference type="GO" id="GO:0016020">
    <property type="term" value="C:membrane"/>
    <property type="evidence" value="ECO:0007669"/>
    <property type="project" value="UniProtKB-SubCell"/>
</dbReference>
<keyword evidence="4 7" id="KW-1133">Transmembrane helix</keyword>
<dbReference type="OrthoDB" id="6730379at2759"/>
<reference evidence="9 10" key="1">
    <citation type="submission" date="2016-03" db="EMBL/GenBank/DDBJ databases">
        <authorList>
            <person name="Ploux O."/>
        </authorList>
    </citation>
    <scope>NUCLEOTIDE SEQUENCE [LARGE SCALE GENOMIC DNA]</scope>
    <source>
        <strain evidence="9 10">UAMH 11012</strain>
    </source>
</reference>
<evidence type="ECO:0000256" key="7">
    <source>
        <dbReference type="SAM" id="Phobius"/>
    </source>
</evidence>
<feature type="transmembrane region" description="Helical" evidence="7">
    <location>
        <begin position="320"/>
        <end position="342"/>
    </location>
</feature>
<feature type="transmembrane region" description="Helical" evidence="7">
    <location>
        <begin position="123"/>
        <end position="141"/>
    </location>
</feature>
<keyword evidence="5 7" id="KW-0472">Membrane</keyword>
<dbReference type="Gene3D" id="1.20.1250.20">
    <property type="entry name" value="MFS general substrate transporter like domains"/>
    <property type="match status" value="2"/>
</dbReference>
<accession>A0A1L7WKU2</accession>
<evidence type="ECO:0000313" key="9">
    <source>
        <dbReference type="EMBL" id="CZR53396.1"/>
    </source>
</evidence>
<evidence type="ECO:0000256" key="2">
    <source>
        <dbReference type="ARBA" id="ARBA00022448"/>
    </source>
</evidence>